<accession>A0A4R6IZD5</accession>
<organism evidence="5 6">
    <name type="scientific">Sediminibacterium goheungense</name>
    <dbReference type="NCBI Taxonomy" id="1086393"/>
    <lineage>
        <taxon>Bacteria</taxon>
        <taxon>Pseudomonadati</taxon>
        <taxon>Bacteroidota</taxon>
        <taxon>Chitinophagia</taxon>
        <taxon>Chitinophagales</taxon>
        <taxon>Chitinophagaceae</taxon>
        <taxon>Sediminibacterium</taxon>
    </lineage>
</organism>
<evidence type="ECO:0000259" key="4">
    <source>
        <dbReference type="Pfam" id="PF13439"/>
    </source>
</evidence>
<keyword evidence="1" id="KW-0328">Glycosyltransferase</keyword>
<feature type="domain" description="Glycosyl transferase family 1" evidence="3">
    <location>
        <begin position="181"/>
        <end position="339"/>
    </location>
</feature>
<dbReference type="PANTHER" id="PTHR12526:SF629">
    <property type="entry name" value="TEICHURONIC ACID BIOSYNTHESIS GLYCOSYLTRANSFERASE TUAH-RELATED"/>
    <property type="match status" value="1"/>
</dbReference>
<evidence type="ECO:0000313" key="6">
    <source>
        <dbReference type="Proteomes" id="UP000295741"/>
    </source>
</evidence>
<dbReference type="CDD" id="cd03801">
    <property type="entry name" value="GT4_PimA-like"/>
    <property type="match status" value="1"/>
</dbReference>
<keyword evidence="2 5" id="KW-0808">Transferase</keyword>
<dbReference type="Proteomes" id="UP000295741">
    <property type="component" value="Unassembled WGS sequence"/>
</dbReference>
<dbReference type="Gene3D" id="3.40.50.2000">
    <property type="entry name" value="Glycogen Phosphorylase B"/>
    <property type="match status" value="1"/>
</dbReference>
<reference evidence="5 6" key="1">
    <citation type="submission" date="2019-03" db="EMBL/GenBank/DDBJ databases">
        <title>Genomic Encyclopedia of Archaeal and Bacterial Type Strains, Phase II (KMG-II): from individual species to whole genera.</title>
        <authorList>
            <person name="Goeker M."/>
        </authorList>
    </citation>
    <scope>NUCLEOTIDE SEQUENCE [LARGE SCALE GENOMIC DNA]</scope>
    <source>
        <strain evidence="5 6">DSM 28323</strain>
    </source>
</reference>
<dbReference type="RefSeq" id="WP_246027063.1">
    <property type="nucleotide sequence ID" value="NZ_SNWP01000010.1"/>
</dbReference>
<dbReference type="InterPro" id="IPR028098">
    <property type="entry name" value="Glyco_trans_4-like_N"/>
</dbReference>
<keyword evidence="6" id="KW-1185">Reference proteome</keyword>
<sequence>MLKRIIFTVTNDLSYDQRMQRICDTLASNGYQVLLVGRKRKDAIPLTKQAFDQRRIFCFWNKGPLFYVEYNIRLLLFLLTNRADIVCAIDLDTVLPCYFSSIIKKQIRVYDAHELFTEQFEVVRRPGIHRIWLWIEKFAVKRFKYGYTVNEFISNWLQQQYDIQYDIIRNLPVEYSLTDVEKNKFILYQGSVNEGRCFDTLVPAMRDVIAPLVICGKGNYFEETQKLIKHYHLENKIECKGYLTPLALRETTQQAYIGLTLFDQKGLNQYQSLANRFFDYMMAGIPQICVNYPEYKRINDEFGFALMIDNTDSQSIAAALNNLLADSVLYEKLQQNALKARSVLNWEQESQKLIRFYNSLP</sequence>
<evidence type="ECO:0000256" key="2">
    <source>
        <dbReference type="ARBA" id="ARBA00022679"/>
    </source>
</evidence>
<name>A0A4R6IZD5_9BACT</name>
<dbReference type="AlphaFoldDB" id="A0A4R6IZD5"/>
<protein>
    <submittedName>
        <fullName evidence="5">Glycosyl transferase family 1</fullName>
    </submittedName>
</protein>
<dbReference type="InterPro" id="IPR001296">
    <property type="entry name" value="Glyco_trans_1"/>
</dbReference>
<evidence type="ECO:0000259" key="3">
    <source>
        <dbReference type="Pfam" id="PF00534"/>
    </source>
</evidence>
<proteinExistence type="predicted"/>
<gene>
    <name evidence="5" type="ORF">BC659_0312</name>
</gene>
<dbReference type="GO" id="GO:0016757">
    <property type="term" value="F:glycosyltransferase activity"/>
    <property type="evidence" value="ECO:0007669"/>
    <property type="project" value="UniProtKB-KW"/>
</dbReference>
<evidence type="ECO:0000313" key="5">
    <source>
        <dbReference type="EMBL" id="TDO28249.1"/>
    </source>
</evidence>
<dbReference type="SUPFAM" id="SSF53756">
    <property type="entry name" value="UDP-Glycosyltransferase/glycogen phosphorylase"/>
    <property type="match status" value="1"/>
</dbReference>
<dbReference type="Pfam" id="PF13439">
    <property type="entry name" value="Glyco_transf_4"/>
    <property type="match status" value="1"/>
</dbReference>
<dbReference type="EMBL" id="SNWP01000010">
    <property type="protein sequence ID" value="TDO28249.1"/>
    <property type="molecule type" value="Genomic_DNA"/>
</dbReference>
<comment type="caution">
    <text evidence="5">The sequence shown here is derived from an EMBL/GenBank/DDBJ whole genome shotgun (WGS) entry which is preliminary data.</text>
</comment>
<evidence type="ECO:0000256" key="1">
    <source>
        <dbReference type="ARBA" id="ARBA00022676"/>
    </source>
</evidence>
<feature type="domain" description="Glycosyltransferase subfamily 4-like N-terminal" evidence="4">
    <location>
        <begin position="20"/>
        <end position="165"/>
    </location>
</feature>
<dbReference type="Pfam" id="PF00534">
    <property type="entry name" value="Glycos_transf_1"/>
    <property type="match status" value="1"/>
</dbReference>
<dbReference type="PANTHER" id="PTHR12526">
    <property type="entry name" value="GLYCOSYLTRANSFERASE"/>
    <property type="match status" value="1"/>
</dbReference>